<evidence type="ECO:0000313" key="3">
    <source>
        <dbReference type="EMBL" id="KAK2077297.1"/>
    </source>
</evidence>
<dbReference type="EMBL" id="JASFZW010000007">
    <property type="protein sequence ID" value="KAK2077297.1"/>
    <property type="molecule type" value="Genomic_DNA"/>
</dbReference>
<dbReference type="CDD" id="cd00838">
    <property type="entry name" value="MPP_superfamily"/>
    <property type="match status" value="1"/>
</dbReference>
<accession>A0AAD9MHT0</accession>
<dbReference type="PANTHER" id="PTHR36492">
    <property type="match status" value="1"/>
</dbReference>
<proteinExistence type="predicted"/>
<dbReference type="InterPro" id="IPR029052">
    <property type="entry name" value="Metallo-depent_PP-like"/>
</dbReference>
<sequence length="358" mass="40973">MMSDLHADTATNRRCVEEFSALASKDDVILLAGDISDDLGTVQWVFERLSDSYGAVVYVPGNHELWLRPSDRATGLADSWAKLQAIWALAADAGVRTRPFLLHDRVWIVPLLSWHHRSWDVEPDVVGRKHAWAFSDYTCCEWPEELMGDDANVPGNASLAQWMDAWNEGEAMDAMRSGRQPWHDVISLSHFLPFQELIPEKRFLFFPELPTVSGSVPLSRRVQDLQPDLHVFGHSHFAWDATIRGTRFVQAPLCTARERSRRLASIKVGLERTPDDAQPSEWLPVPLYQLPLTRSRDAWSMERRSKGWSLLRSGAVPPQYTAAWSEYYKRHARDPENVDLAPWVQQRRARRARAKSNQ</sequence>
<name>A0AAD9MHT0_PROWI</name>
<keyword evidence="4" id="KW-1185">Reference proteome</keyword>
<dbReference type="InterPro" id="IPR004843">
    <property type="entry name" value="Calcineurin-like_PHP"/>
</dbReference>
<comment type="caution">
    <text evidence="3">The sequence shown here is derived from an EMBL/GenBank/DDBJ whole genome shotgun (WGS) entry which is preliminary data.</text>
</comment>
<protein>
    <recommendedName>
        <fullName evidence="2">Calcineurin-like phosphoesterase domain-containing protein</fullName>
    </recommendedName>
</protein>
<dbReference type="InterPro" id="IPR052963">
    <property type="entry name" value="Pantetheine_PDE"/>
</dbReference>
<gene>
    <name evidence="3" type="ORF">QBZ16_004931</name>
</gene>
<dbReference type="AlphaFoldDB" id="A0AAD9MHT0"/>
<dbReference type="PANTHER" id="PTHR36492:SF2">
    <property type="entry name" value="[ACYL-CARRIER-PROTEIN] PHOSPHODIESTERASE PPTH"/>
    <property type="match status" value="1"/>
</dbReference>
<feature type="domain" description="Calcineurin-like phosphoesterase" evidence="2">
    <location>
        <begin position="2"/>
        <end position="236"/>
    </location>
</feature>
<feature type="compositionally biased region" description="Basic residues" evidence="1">
    <location>
        <begin position="347"/>
        <end position="358"/>
    </location>
</feature>
<dbReference type="GO" id="GO:0016787">
    <property type="term" value="F:hydrolase activity"/>
    <property type="evidence" value="ECO:0007669"/>
    <property type="project" value="InterPro"/>
</dbReference>
<organism evidence="3 4">
    <name type="scientific">Prototheca wickerhamii</name>
    <dbReference type="NCBI Taxonomy" id="3111"/>
    <lineage>
        <taxon>Eukaryota</taxon>
        <taxon>Viridiplantae</taxon>
        <taxon>Chlorophyta</taxon>
        <taxon>core chlorophytes</taxon>
        <taxon>Trebouxiophyceae</taxon>
        <taxon>Chlorellales</taxon>
        <taxon>Chlorellaceae</taxon>
        <taxon>Prototheca</taxon>
    </lineage>
</organism>
<dbReference type="SUPFAM" id="SSF56300">
    <property type="entry name" value="Metallo-dependent phosphatases"/>
    <property type="match status" value="1"/>
</dbReference>
<dbReference type="Pfam" id="PF00149">
    <property type="entry name" value="Metallophos"/>
    <property type="match status" value="1"/>
</dbReference>
<feature type="region of interest" description="Disordered" evidence="1">
    <location>
        <begin position="339"/>
        <end position="358"/>
    </location>
</feature>
<dbReference type="Proteomes" id="UP001255856">
    <property type="component" value="Unassembled WGS sequence"/>
</dbReference>
<reference evidence="3" key="1">
    <citation type="submission" date="2021-01" db="EMBL/GenBank/DDBJ databases">
        <authorList>
            <person name="Eckstrom K.M.E."/>
        </authorList>
    </citation>
    <scope>NUCLEOTIDE SEQUENCE</scope>
    <source>
        <strain evidence="3">UVCC 0001</strain>
    </source>
</reference>
<dbReference type="Gene3D" id="3.60.21.10">
    <property type="match status" value="2"/>
</dbReference>
<evidence type="ECO:0000259" key="2">
    <source>
        <dbReference type="Pfam" id="PF00149"/>
    </source>
</evidence>
<evidence type="ECO:0000256" key="1">
    <source>
        <dbReference type="SAM" id="MobiDB-lite"/>
    </source>
</evidence>
<evidence type="ECO:0000313" key="4">
    <source>
        <dbReference type="Proteomes" id="UP001255856"/>
    </source>
</evidence>